<keyword evidence="1" id="KW-0812">Transmembrane</keyword>
<dbReference type="Proteomes" id="UP000298642">
    <property type="component" value="Chromosome"/>
</dbReference>
<keyword evidence="1" id="KW-0472">Membrane</keyword>
<organism evidence="2 3">
    <name type="scientific">Dysosmobacter welbionis</name>
    <dbReference type="NCBI Taxonomy" id="2093857"/>
    <lineage>
        <taxon>Bacteria</taxon>
        <taxon>Bacillati</taxon>
        <taxon>Bacillota</taxon>
        <taxon>Clostridia</taxon>
        <taxon>Eubacteriales</taxon>
        <taxon>Oscillospiraceae</taxon>
        <taxon>Dysosmobacter</taxon>
    </lineage>
</organism>
<name>A0A4D7AVY5_9FIRM</name>
<dbReference type="AlphaFoldDB" id="A0A4D7AVY5"/>
<dbReference type="EMBL" id="CP034413">
    <property type="protein sequence ID" value="QCI59890.1"/>
    <property type="molecule type" value="Genomic_DNA"/>
</dbReference>
<evidence type="ECO:0000313" key="2">
    <source>
        <dbReference type="EMBL" id="QCI59890.1"/>
    </source>
</evidence>
<gene>
    <name evidence="2" type="ORF">EIO64_12220</name>
</gene>
<evidence type="ECO:0000313" key="3">
    <source>
        <dbReference type="Proteomes" id="UP000298642"/>
    </source>
</evidence>
<dbReference type="GeneID" id="89521381"/>
<dbReference type="RefSeq" id="WP_119310500.1">
    <property type="nucleotide sequence ID" value="NZ_CP034413.3"/>
</dbReference>
<evidence type="ECO:0000256" key="1">
    <source>
        <dbReference type="SAM" id="Phobius"/>
    </source>
</evidence>
<protein>
    <submittedName>
        <fullName evidence="2">Uncharacterized protein</fullName>
    </submittedName>
</protein>
<proteinExistence type="predicted"/>
<accession>A0A4D7AVY5</accession>
<reference evidence="3" key="1">
    <citation type="submission" date="2018-12" db="EMBL/GenBank/DDBJ databases">
        <title>Dusodibacter welbiota gen. nov., sp. nov., isolated from human faeces and emended description of the Oscillibacter genus.</title>
        <authorList>
            <person name="Le Roy T."/>
            <person name="Van der Smissen P."/>
            <person name="Delzenne N."/>
            <person name="Muccioli G."/>
            <person name="Collet J.F."/>
            <person name="Cani P.D."/>
        </authorList>
    </citation>
    <scope>NUCLEOTIDE SEQUENCE [LARGE SCALE GENOMIC DNA]</scope>
    <source>
        <strain evidence="3">J115</strain>
    </source>
</reference>
<keyword evidence="3" id="KW-1185">Reference proteome</keyword>
<sequence>MTLLQDGLIAFFSAVGVTTLVWIVAGAFFRAGRPAVPGLLLVLPLRGEALAMEADVRELRRLRGRLPGARIVLADCGLTRDARALAAYLADRDPGVALTDGAVIRLDENEHTKEEEHGRAGHL</sequence>
<keyword evidence="1" id="KW-1133">Transmembrane helix</keyword>
<feature type="transmembrane region" description="Helical" evidence="1">
    <location>
        <begin position="7"/>
        <end position="29"/>
    </location>
</feature>
<dbReference type="KEGG" id="obj:EIO64_12220"/>